<dbReference type="Gene3D" id="1.25.40.10">
    <property type="entry name" value="Tetratricopeptide repeat domain"/>
    <property type="match status" value="3"/>
</dbReference>
<keyword evidence="11" id="KW-0206">Cytoskeleton</keyword>
<evidence type="ECO:0000256" key="13">
    <source>
        <dbReference type="PROSITE-ProRule" id="PRU00708"/>
    </source>
</evidence>
<comment type="function">
    <text evidence="1">Ubiquitin-like modifier involved in autophagosomes formation. May mediate the delivery of the autophagosomes to the vacuole via the microtubule cytoskeleton.</text>
</comment>
<evidence type="ECO:0000256" key="5">
    <source>
        <dbReference type="ARBA" id="ARBA00007626"/>
    </source>
</evidence>
<dbReference type="Pfam" id="PF02991">
    <property type="entry name" value="ATG8"/>
    <property type="match status" value="1"/>
</dbReference>
<evidence type="ECO:0000256" key="8">
    <source>
        <dbReference type="ARBA" id="ARBA00022786"/>
    </source>
</evidence>
<evidence type="ECO:0000313" key="15">
    <source>
        <dbReference type="Proteomes" id="UP000824890"/>
    </source>
</evidence>
<dbReference type="SUPFAM" id="SSF48452">
    <property type="entry name" value="TPR-like"/>
    <property type="match status" value="1"/>
</dbReference>
<dbReference type="EMBL" id="JAGKQM010000005">
    <property type="protein sequence ID" value="KAH0927175.1"/>
    <property type="molecule type" value="Genomic_DNA"/>
</dbReference>
<evidence type="ECO:0000256" key="1">
    <source>
        <dbReference type="ARBA" id="ARBA00003307"/>
    </source>
</evidence>
<keyword evidence="15" id="KW-1185">Reference proteome</keyword>
<dbReference type="Proteomes" id="UP000824890">
    <property type="component" value="Unassembled WGS sequence"/>
</dbReference>
<comment type="similarity">
    <text evidence="5">Belongs to the PPR family. P subfamily.</text>
</comment>
<dbReference type="Pfam" id="PF01535">
    <property type="entry name" value="PPR"/>
    <property type="match status" value="1"/>
</dbReference>
<gene>
    <name evidence="14" type="ORF">HID58_019431</name>
</gene>
<sequence>MTSPRLKEVMYSISKILRRSSRFSLALSSFGAVSKLEIPTGTKESVFRASGLNFSNQSQGLVRRYSVRDVFSRFIGINKLSSVADVKGDEEEKEAFPVSRDVAEGVEDDSVFDSELGSDSEACDDDLEVEVEHSNKGKAKKTRGRCELYDSIVAYKSVKHVLEQWVKEGKDLSQAEVSLAVHNLRKRRSYAMCLQLWEWLRANTQFEFTEANYASQLDLVAKVHSLQKAEAFLNDIPESSRGEVVYRTLLANCVLKLHVKRAEDLFNKMRELKFPTSVFACNQLLLLYSKHDRKKIPDVLLLMEKENIKPTRGTYQFLINSKGLSGDIAGMEKLVETMKEEGIKLDPEIQAAVARYYIRAGRKERAEEVMKEIEGEGLDQAPWVCRSLLPLYAEIGDKENVRRLSRFVEQALRYDNSIAAIKAWGKLKEIEEAEAVFDKLVEKYKLVPMLPYFSLMEIYTENKMLTKGKNLVKRIASAGVKIGPSTWHALVKLYIKAGEVGKAEMILNKATKDNKMRPLFISYMVILEEYAKRGNVHNAEKVFMRMKRAGYAAQLMQYETVLLAYVNAKTPAYGMNERMKVDNVFPNKSLAAKLAHVDPKIRDVEKVFISLQRGLSETGLLNILISPMVKRRSGTTKRKSAVMKSFKEELTLDERLAESREIIAKYPTRIPVIAEKYSKTDLPAIEKKKFLVPRDMSVGQFIYILSARLHLSPGKALFVFVNNTLPQTAALMDSIYETYKDEDGFVYMCYSSEKTFG</sequence>
<keyword evidence="9" id="KW-0813">Transport</keyword>
<evidence type="ECO:0000256" key="3">
    <source>
        <dbReference type="ARBA" id="ARBA00004370"/>
    </source>
</evidence>
<keyword evidence="9" id="KW-0653">Protein transport</keyword>
<comment type="subcellular location">
    <subcellularLocation>
        <location evidence="2">Cytoplasm</location>
        <location evidence="2">Cytoskeleton</location>
    </subcellularLocation>
    <subcellularLocation>
        <location evidence="3">Membrane</location>
    </subcellularLocation>
</comment>
<evidence type="ECO:0000256" key="4">
    <source>
        <dbReference type="ARBA" id="ARBA00007293"/>
    </source>
</evidence>
<proteinExistence type="inferred from homology"/>
<evidence type="ECO:0000256" key="7">
    <source>
        <dbReference type="ARBA" id="ARBA00022737"/>
    </source>
</evidence>
<comment type="caution">
    <text evidence="14">The sequence shown here is derived from an EMBL/GenBank/DDBJ whole genome shotgun (WGS) entry which is preliminary data.</text>
</comment>
<feature type="repeat" description="PPR" evidence="13">
    <location>
        <begin position="519"/>
        <end position="553"/>
    </location>
</feature>
<dbReference type="InterPro" id="IPR011990">
    <property type="entry name" value="TPR-like_helical_dom_sf"/>
</dbReference>
<dbReference type="PANTHER" id="PTHR45717:SF26">
    <property type="entry name" value="PENTACOTRIPEPTIDE-REPEAT REGION OF PRORP DOMAIN-CONTAINING PROTEIN"/>
    <property type="match status" value="1"/>
</dbReference>
<evidence type="ECO:0000256" key="10">
    <source>
        <dbReference type="ARBA" id="ARBA00023136"/>
    </source>
</evidence>
<accession>A0ABQ8DFD7</accession>
<evidence type="ECO:0000256" key="2">
    <source>
        <dbReference type="ARBA" id="ARBA00004245"/>
    </source>
</evidence>
<evidence type="ECO:0000256" key="9">
    <source>
        <dbReference type="ARBA" id="ARBA00022927"/>
    </source>
</evidence>
<evidence type="ECO:0000313" key="14">
    <source>
        <dbReference type="EMBL" id="KAH0927175.1"/>
    </source>
</evidence>
<dbReference type="Pfam" id="PF13812">
    <property type="entry name" value="PPR_3"/>
    <property type="match status" value="2"/>
</dbReference>
<reference evidence="14 15" key="1">
    <citation type="submission" date="2021-05" db="EMBL/GenBank/DDBJ databases">
        <title>Genome Assembly of Synthetic Allotetraploid Brassica napus Reveals Homoeologous Exchanges between Subgenomes.</title>
        <authorList>
            <person name="Davis J.T."/>
        </authorList>
    </citation>
    <scope>NUCLEOTIDE SEQUENCE [LARGE SCALE GENOMIC DNA]</scope>
    <source>
        <strain evidence="15">cv. Da-Ae</strain>
        <tissue evidence="14">Seedling</tissue>
    </source>
</reference>
<dbReference type="PROSITE" id="PS51375">
    <property type="entry name" value="PPR"/>
    <property type="match status" value="1"/>
</dbReference>
<name>A0ABQ8DFD7_BRANA</name>
<dbReference type="CDD" id="cd16108">
    <property type="entry name" value="Ubl_ATG8_like"/>
    <property type="match status" value="1"/>
</dbReference>
<protein>
    <recommendedName>
        <fullName evidence="16">Autophagy-related protein</fullName>
    </recommendedName>
</protein>
<keyword evidence="6" id="KW-0493">Microtubule</keyword>
<keyword evidence="12" id="KW-0449">Lipoprotein</keyword>
<dbReference type="Gene3D" id="3.10.20.90">
    <property type="entry name" value="Phosphatidylinositol 3-kinase Catalytic Subunit, Chain A, domain 1"/>
    <property type="match status" value="1"/>
</dbReference>
<evidence type="ECO:0008006" key="16">
    <source>
        <dbReference type="Google" id="ProtNLM"/>
    </source>
</evidence>
<dbReference type="InterPro" id="IPR029071">
    <property type="entry name" value="Ubiquitin-like_domsf"/>
</dbReference>
<organism evidence="14 15">
    <name type="scientific">Brassica napus</name>
    <name type="common">Rape</name>
    <dbReference type="NCBI Taxonomy" id="3708"/>
    <lineage>
        <taxon>Eukaryota</taxon>
        <taxon>Viridiplantae</taxon>
        <taxon>Streptophyta</taxon>
        <taxon>Embryophyta</taxon>
        <taxon>Tracheophyta</taxon>
        <taxon>Spermatophyta</taxon>
        <taxon>Magnoliopsida</taxon>
        <taxon>eudicotyledons</taxon>
        <taxon>Gunneridae</taxon>
        <taxon>Pentapetalae</taxon>
        <taxon>rosids</taxon>
        <taxon>malvids</taxon>
        <taxon>Brassicales</taxon>
        <taxon>Brassicaceae</taxon>
        <taxon>Brassiceae</taxon>
        <taxon>Brassica</taxon>
    </lineage>
</organism>
<dbReference type="PANTHER" id="PTHR45717">
    <property type="entry name" value="OS12G0527900 PROTEIN"/>
    <property type="match status" value="1"/>
</dbReference>
<dbReference type="SUPFAM" id="SSF54236">
    <property type="entry name" value="Ubiquitin-like"/>
    <property type="match status" value="1"/>
</dbReference>
<evidence type="ECO:0000256" key="12">
    <source>
        <dbReference type="ARBA" id="ARBA00023288"/>
    </source>
</evidence>
<keyword evidence="8" id="KW-0833">Ubl conjugation pathway</keyword>
<comment type="similarity">
    <text evidence="4">Belongs to the ATG8 family.</text>
</comment>
<dbReference type="InterPro" id="IPR002885">
    <property type="entry name" value="PPR_rpt"/>
</dbReference>
<dbReference type="InterPro" id="IPR004241">
    <property type="entry name" value="Atg8-like"/>
</dbReference>
<keyword evidence="7" id="KW-0677">Repeat</keyword>
<evidence type="ECO:0000256" key="11">
    <source>
        <dbReference type="ARBA" id="ARBA00023212"/>
    </source>
</evidence>
<evidence type="ECO:0000256" key="6">
    <source>
        <dbReference type="ARBA" id="ARBA00022701"/>
    </source>
</evidence>
<keyword evidence="11" id="KW-0963">Cytoplasm</keyword>
<keyword evidence="10" id="KW-0472">Membrane</keyword>